<organism evidence="1 2">
    <name type="scientific">Fusarium oxysporum f. sp. lycopersici (strain 4287 / CBS 123668 / FGSC 9935 / NRRL 34936)</name>
    <name type="common">Fusarium vascular wilt of tomato</name>
    <dbReference type="NCBI Taxonomy" id="426428"/>
    <lineage>
        <taxon>Eukaryota</taxon>
        <taxon>Fungi</taxon>
        <taxon>Dikarya</taxon>
        <taxon>Ascomycota</taxon>
        <taxon>Pezizomycotina</taxon>
        <taxon>Sordariomycetes</taxon>
        <taxon>Hypocreomycetidae</taxon>
        <taxon>Hypocreales</taxon>
        <taxon>Nectriaceae</taxon>
        <taxon>Fusarium</taxon>
        <taxon>Fusarium oxysporum species complex</taxon>
    </lineage>
</organism>
<accession>A0A0J9W077</accession>
<reference evidence="1" key="2">
    <citation type="journal article" date="2010" name="Nature">
        <title>Comparative genomics reveals mobile pathogenicity chromosomes in Fusarium.</title>
        <authorList>
            <person name="Ma L.J."/>
            <person name="van der Does H.C."/>
            <person name="Borkovich K.A."/>
            <person name="Coleman J.J."/>
            <person name="Daboussi M.J."/>
            <person name="Di Pietro A."/>
            <person name="Dufresne M."/>
            <person name="Freitag M."/>
            <person name="Grabherr M."/>
            <person name="Henrissat B."/>
            <person name="Houterman P.M."/>
            <person name="Kang S."/>
            <person name="Shim W.B."/>
            <person name="Woloshuk C."/>
            <person name="Xie X."/>
            <person name="Xu J.R."/>
            <person name="Antoniw J."/>
            <person name="Baker S.E."/>
            <person name="Bluhm B.H."/>
            <person name="Breakspear A."/>
            <person name="Brown D.W."/>
            <person name="Butchko R.A."/>
            <person name="Chapman S."/>
            <person name="Coulson R."/>
            <person name="Coutinho P.M."/>
            <person name="Danchin E.G."/>
            <person name="Diener A."/>
            <person name="Gale L.R."/>
            <person name="Gardiner D.M."/>
            <person name="Goff S."/>
            <person name="Hammond-Kosack K.E."/>
            <person name="Hilburn K."/>
            <person name="Hua-Van A."/>
            <person name="Jonkers W."/>
            <person name="Kazan K."/>
            <person name="Kodira C.D."/>
            <person name="Koehrsen M."/>
            <person name="Kumar L."/>
            <person name="Lee Y.H."/>
            <person name="Li L."/>
            <person name="Manners J.M."/>
            <person name="Miranda-Saavedra D."/>
            <person name="Mukherjee M."/>
            <person name="Park G."/>
            <person name="Park J."/>
            <person name="Park S.Y."/>
            <person name="Proctor R.H."/>
            <person name="Regev A."/>
            <person name="Ruiz-Roldan M.C."/>
            <person name="Sain D."/>
            <person name="Sakthikumar S."/>
            <person name="Sykes S."/>
            <person name="Schwartz D.C."/>
            <person name="Turgeon B.G."/>
            <person name="Wapinski I."/>
            <person name="Yoder O."/>
            <person name="Young S."/>
            <person name="Zeng Q."/>
            <person name="Zhou S."/>
            <person name="Galagan J."/>
            <person name="Cuomo C.A."/>
            <person name="Kistler H.C."/>
            <person name="Rep M."/>
        </authorList>
    </citation>
    <scope>NUCLEOTIDE SEQUENCE [LARGE SCALE GENOMIC DNA]</scope>
    <source>
        <strain evidence="1">4287</strain>
    </source>
</reference>
<sequence length="44" mass="5247">MRKVKLRDMWNLPTFRRIEPQKNALSSVQRTFGMSLKMTCSRTC</sequence>
<dbReference type="EMBL" id="DS231718">
    <property type="protein sequence ID" value="KNB16421.1"/>
    <property type="molecule type" value="Genomic_DNA"/>
</dbReference>
<reference evidence="1" key="1">
    <citation type="submission" date="2007-04" db="EMBL/GenBank/DDBJ databases">
        <authorList>
            <consortium name="The Broad Institute Genome Sequencing Platform"/>
            <person name="Birren B."/>
            <person name="Lander E."/>
            <person name="Galagan J."/>
            <person name="Nusbaum C."/>
            <person name="Devon K."/>
            <person name="Ma L.-J."/>
            <person name="Jaffe D."/>
            <person name="Butler J."/>
            <person name="Alvarez P."/>
            <person name="Gnerre S."/>
            <person name="Grabherr M."/>
            <person name="Kleber M."/>
            <person name="Mauceli E."/>
            <person name="Brockman W."/>
            <person name="MacCallum I.A."/>
            <person name="Young S."/>
            <person name="LaButti K."/>
            <person name="DeCaprio D."/>
            <person name="Crawford M."/>
            <person name="Koehrsen M."/>
            <person name="Engels R."/>
            <person name="Montgomery P."/>
            <person name="Pearson M."/>
            <person name="Howarth C."/>
            <person name="Larson L."/>
            <person name="White J."/>
            <person name="O'Leary S."/>
            <person name="Kodira C."/>
            <person name="Zeng Q."/>
            <person name="Yandava C."/>
            <person name="Alvarado L."/>
            <person name="Kistler C."/>
            <person name="Shim W.-B."/>
            <person name="Kang S."/>
            <person name="Woloshuk C."/>
        </authorList>
    </citation>
    <scope>NUCLEOTIDE SEQUENCE</scope>
    <source>
        <strain evidence="1">4287</strain>
    </source>
</reference>
<dbReference type="RefSeq" id="XP_018254466.1">
    <property type="nucleotide sequence ID" value="XM_018402012.1"/>
</dbReference>
<evidence type="ECO:0000313" key="2">
    <source>
        <dbReference type="Proteomes" id="UP000009097"/>
    </source>
</evidence>
<dbReference type="GeneID" id="28962371"/>
<proteinExistence type="predicted"/>
<evidence type="ECO:0000313" key="1">
    <source>
        <dbReference type="EMBL" id="KNB16421.1"/>
    </source>
</evidence>
<dbReference type="Proteomes" id="UP000009097">
    <property type="component" value="Unassembled WGS sequence"/>
</dbReference>
<dbReference type="AlphaFoldDB" id="A0A0J9W077"/>
<protein>
    <submittedName>
        <fullName evidence="1">Uncharacterized protein</fullName>
    </submittedName>
</protein>
<dbReference type="VEuPathDB" id="FungiDB:FOXG_21665"/>
<gene>
    <name evidence="1" type="ORF">FOXG_21665</name>
</gene>
<name>A0A0J9W077_FUSO4</name>
<dbReference type="KEGG" id="fox:FOXG_21665"/>